<reference evidence="1" key="1">
    <citation type="submission" date="2022-10" db="EMBL/GenBank/DDBJ databases">
        <title>Tapping the CABI collections for fungal endophytes: first genome assemblies for Collariella, Neodidymelliopsis, Ascochyta clinopodiicola, Didymella pomorum, Didymosphaeria variabile, Neocosmospora piperis and Neocucurbitaria cava.</title>
        <authorList>
            <person name="Hill R."/>
        </authorList>
    </citation>
    <scope>NUCLEOTIDE SEQUENCE</scope>
    <source>
        <strain evidence="1">IMI 356815</strain>
    </source>
</reference>
<evidence type="ECO:0000313" key="1">
    <source>
        <dbReference type="EMBL" id="KAJ4348191.1"/>
    </source>
</evidence>
<organism evidence="1 2">
    <name type="scientific">Didymosphaeria variabile</name>
    <dbReference type="NCBI Taxonomy" id="1932322"/>
    <lineage>
        <taxon>Eukaryota</taxon>
        <taxon>Fungi</taxon>
        <taxon>Dikarya</taxon>
        <taxon>Ascomycota</taxon>
        <taxon>Pezizomycotina</taxon>
        <taxon>Dothideomycetes</taxon>
        <taxon>Pleosporomycetidae</taxon>
        <taxon>Pleosporales</taxon>
        <taxon>Massarineae</taxon>
        <taxon>Didymosphaeriaceae</taxon>
        <taxon>Didymosphaeria</taxon>
    </lineage>
</organism>
<protein>
    <submittedName>
        <fullName evidence="1">Uncharacterized protein</fullName>
    </submittedName>
</protein>
<keyword evidence="2" id="KW-1185">Reference proteome</keyword>
<dbReference type="GeneID" id="80913093"/>
<dbReference type="OrthoDB" id="3172332at2759"/>
<accession>A0A9W9C7E5</accession>
<dbReference type="RefSeq" id="XP_056067579.1">
    <property type="nucleotide sequence ID" value="XM_056218314.1"/>
</dbReference>
<dbReference type="EMBL" id="JAPEUX010000007">
    <property type="protein sequence ID" value="KAJ4348191.1"/>
    <property type="molecule type" value="Genomic_DNA"/>
</dbReference>
<name>A0A9W9C7E5_9PLEO</name>
<dbReference type="AlphaFoldDB" id="A0A9W9C7E5"/>
<proteinExistence type="predicted"/>
<comment type="caution">
    <text evidence="1">The sequence shown here is derived from an EMBL/GenBank/DDBJ whole genome shotgun (WGS) entry which is preliminary data.</text>
</comment>
<dbReference type="Proteomes" id="UP001140513">
    <property type="component" value="Unassembled WGS sequence"/>
</dbReference>
<gene>
    <name evidence="1" type="ORF">N0V89_009563</name>
</gene>
<evidence type="ECO:0000313" key="2">
    <source>
        <dbReference type="Proteomes" id="UP001140513"/>
    </source>
</evidence>
<sequence length="208" mass="23556">METETTQMALTYLNTFCDLREAWSELNCILYKIIALKNKAHFHQLPTGDSLNHGTCDSELLPLQQQLQASLHQWHTTYTTSKPHLDSEEPTLVINAIIMSFYTLAAILEGIWDCKIMSRIIRKVMEVEDGGLYEDEGEDFASETLPGIDELSPPELPLEERLGEIRVELDNEMTESVMVEYRKACHPAGWERVCISLTDPSPEGIGTL</sequence>